<dbReference type="SUPFAM" id="SSF56112">
    <property type="entry name" value="Protein kinase-like (PK-like)"/>
    <property type="match status" value="1"/>
</dbReference>
<reference evidence="2" key="1">
    <citation type="journal article" date="2020" name="Stud. Mycol.">
        <title>101 Dothideomycetes genomes: a test case for predicting lifestyles and emergence of pathogens.</title>
        <authorList>
            <person name="Haridas S."/>
            <person name="Albert R."/>
            <person name="Binder M."/>
            <person name="Bloem J."/>
            <person name="Labutti K."/>
            <person name="Salamov A."/>
            <person name="Andreopoulos B."/>
            <person name="Baker S."/>
            <person name="Barry K."/>
            <person name="Bills G."/>
            <person name="Bluhm B."/>
            <person name="Cannon C."/>
            <person name="Castanera R."/>
            <person name="Culley D."/>
            <person name="Daum C."/>
            <person name="Ezra D."/>
            <person name="Gonzalez J."/>
            <person name="Henrissat B."/>
            <person name="Kuo A."/>
            <person name="Liang C."/>
            <person name="Lipzen A."/>
            <person name="Lutzoni F."/>
            <person name="Magnuson J."/>
            <person name="Mondo S."/>
            <person name="Nolan M."/>
            <person name="Ohm R."/>
            <person name="Pangilinan J."/>
            <person name="Park H.-J."/>
            <person name="Ramirez L."/>
            <person name="Alfaro M."/>
            <person name="Sun H."/>
            <person name="Tritt A."/>
            <person name="Yoshinaga Y."/>
            <person name="Zwiers L.-H."/>
            <person name="Turgeon B."/>
            <person name="Goodwin S."/>
            <person name="Spatafora J."/>
            <person name="Crous P."/>
            <person name="Grigoriev I."/>
        </authorList>
    </citation>
    <scope>NUCLEOTIDE SEQUENCE</scope>
    <source>
        <strain evidence="2">CBS 107.79</strain>
    </source>
</reference>
<dbReference type="InterPro" id="IPR011009">
    <property type="entry name" value="Kinase-like_dom_sf"/>
</dbReference>
<dbReference type="Proteomes" id="UP000800036">
    <property type="component" value="Unassembled WGS sequence"/>
</dbReference>
<keyword evidence="2" id="KW-0418">Kinase</keyword>
<dbReference type="GO" id="GO:0005524">
    <property type="term" value="F:ATP binding"/>
    <property type="evidence" value="ECO:0007669"/>
    <property type="project" value="InterPro"/>
</dbReference>
<dbReference type="GO" id="GO:0004674">
    <property type="term" value="F:protein serine/threonine kinase activity"/>
    <property type="evidence" value="ECO:0007669"/>
    <property type="project" value="TreeGrafter"/>
</dbReference>
<proteinExistence type="predicted"/>
<organism evidence="2 3">
    <name type="scientific">Bimuria novae-zelandiae CBS 107.79</name>
    <dbReference type="NCBI Taxonomy" id="1447943"/>
    <lineage>
        <taxon>Eukaryota</taxon>
        <taxon>Fungi</taxon>
        <taxon>Dikarya</taxon>
        <taxon>Ascomycota</taxon>
        <taxon>Pezizomycotina</taxon>
        <taxon>Dothideomycetes</taxon>
        <taxon>Pleosporomycetidae</taxon>
        <taxon>Pleosporales</taxon>
        <taxon>Massarineae</taxon>
        <taxon>Didymosphaeriaceae</taxon>
        <taxon>Bimuria</taxon>
    </lineage>
</organism>
<evidence type="ECO:0000313" key="3">
    <source>
        <dbReference type="Proteomes" id="UP000800036"/>
    </source>
</evidence>
<name>A0A6A5V8F6_9PLEO</name>
<dbReference type="GO" id="GO:0005634">
    <property type="term" value="C:nucleus"/>
    <property type="evidence" value="ECO:0007669"/>
    <property type="project" value="TreeGrafter"/>
</dbReference>
<dbReference type="CDD" id="cd00180">
    <property type="entry name" value="PKc"/>
    <property type="match status" value="1"/>
</dbReference>
<evidence type="ECO:0000259" key="1">
    <source>
        <dbReference type="PROSITE" id="PS50011"/>
    </source>
</evidence>
<dbReference type="OrthoDB" id="1668230at2759"/>
<evidence type="ECO:0000313" key="2">
    <source>
        <dbReference type="EMBL" id="KAF1973138.1"/>
    </source>
</evidence>
<feature type="domain" description="Protein kinase" evidence="1">
    <location>
        <begin position="1"/>
        <end position="250"/>
    </location>
</feature>
<keyword evidence="2" id="KW-0808">Transferase</keyword>
<keyword evidence="3" id="KW-1185">Reference proteome</keyword>
<dbReference type="Pfam" id="PF00069">
    <property type="entry name" value="Pkinase"/>
    <property type="match status" value="1"/>
</dbReference>
<feature type="non-terminal residue" evidence="2">
    <location>
        <position position="1"/>
    </location>
</feature>
<dbReference type="AlphaFoldDB" id="A0A6A5V8F6"/>
<dbReference type="PANTHER" id="PTHR44167">
    <property type="entry name" value="OVARIAN-SPECIFIC SERINE/THREONINE-PROTEIN KINASE LOK-RELATED"/>
    <property type="match status" value="1"/>
</dbReference>
<sequence>KGRTAIIYRWEGGLVCKIPWTSAPKHLELEFERAIVNEKNILEKLRGHPGIIEYHGLSSIEGMKDGLLFSEANRGDLQSYIDRENSYIDYALRKKWCFQVANAVAYVQENGVIHMNLSTTNVLLHQTDQTIDAILADFGGSRCSVLGLSGNMIPDDPYLDPQLTEFNLPKVDVFSLGVIIYIIMTGHYPFHERPAPENEEMHTYGERVQDLYRDGKFPDVSSVPFGDVIAGCCCERRFETAKEVVVVLEA</sequence>
<protein>
    <submittedName>
        <fullName evidence="2">Kinase-like protein</fullName>
    </submittedName>
</protein>
<dbReference type="EMBL" id="ML976682">
    <property type="protein sequence ID" value="KAF1973138.1"/>
    <property type="molecule type" value="Genomic_DNA"/>
</dbReference>
<dbReference type="InterPro" id="IPR000719">
    <property type="entry name" value="Prot_kinase_dom"/>
</dbReference>
<accession>A0A6A5V8F6</accession>
<feature type="non-terminal residue" evidence="2">
    <location>
        <position position="250"/>
    </location>
</feature>
<gene>
    <name evidence="2" type="ORF">BU23DRAFT_431533</name>
</gene>
<dbReference type="PROSITE" id="PS50011">
    <property type="entry name" value="PROTEIN_KINASE_DOM"/>
    <property type="match status" value="1"/>
</dbReference>
<dbReference type="Gene3D" id="1.10.510.10">
    <property type="entry name" value="Transferase(Phosphotransferase) domain 1"/>
    <property type="match status" value="1"/>
</dbReference>
<dbReference type="PANTHER" id="PTHR44167:SF24">
    <property type="entry name" value="SERINE_THREONINE-PROTEIN KINASE CHK2"/>
    <property type="match status" value="1"/>
</dbReference>
<dbReference type="GO" id="GO:0044773">
    <property type="term" value="P:mitotic DNA damage checkpoint signaling"/>
    <property type="evidence" value="ECO:0007669"/>
    <property type="project" value="TreeGrafter"/>
</dbReference>